<feature type="domain" description="Glycolipid transfer protein" evidence="1">
    <location>
        <begin position="56"/>
        <end position="103"/>
    </location>
</feature>
<dbReference type="Proteomes" id="UP000257109">
    <property type="component" value="Unassembled WGS sequence"/>
</dbReference>
<gene>
    <name evidence="2" type="primary">GLTP3</name>
    <name evidence="2" type="ORF">CR513_15483</name>
</gene>
<comment type="caution">
    <text evidence="2">The sequence shown here is derived from an EMBL/GenBank/DDBJ whole genome shotgun (WGS) entry which is preliminary data.</text>
</comment>
<dbReference type="GO" id="GO:0120013">
    <property type="term" value="F:lipid transfer activity"/>
    <property type="evidence" value="ECO:0007669"/>
    <property type="project" value="InterPro"/>
</dbReference>
<dbReference type="InterPro" id="IPR036497">
    <property type="entry name" value="GLTP_sf"/>
</dbReference>
<feature type="non-terminal residue" evidence="2">
    <location>
        <position position="1"/>
    </location>
</feature>
<protein>
    <submittedName>
        <fullName evidence="2">Glycolipid transfer protein 3</fullName>
    </submittedName>
</protein>
<dbReference type="EMBL" id="QJKJ01002812">
    <property type="protein sequence ID" value="RDY01219.1"/>
    <property type="molecule type" value="Genomic_DNA"/>
</dbReference>
<proteinExistence type="predicted"/>
<dbReference type="OrthoDB" id="205255at2759"/>
<keyword evidence="3" id="KW-1185">Reference proteome</keyword>
<dbReference type="GO" id="GO:0005737">
    <property type="term" value="C:cytoplasm"/>
    <property type="evidence" value="ECO:0007669"/>
    <property type="project" value="InterPro"/>
</dbReference>
<evidence type="ECO:0000259" key="1">
    <source>
        <dbReference type="Pfam" id="PF08718"/>
    </source>
</evidence>
<organism evidence="2 3">
    <name type="scientific">Mucuna pruriens</name>
    <name type="common">Velvet bean</name>
    <name type="synonym">Dolichos pruriens</name>
    <dbReference type="NCBI Taxonomy" id="157652"/>
    <lineage>
        <taxon>Eukaryota</taxon>
        <taxon>Viridiplantae</taxon>
        <taxon>Streptophyta</taxon>
        <taxon>Embryophyta</taxon>
        <taxon>Tracheophyta</taxon>
        <taxon>Spermatophyta</taxon>
        <taxon>Magnoliopsida</taxon>
        <taxon>eudicotyledons</taxon>
        <taxon>Gunneridae</taxon>
        <taxon>Pentapetalae</taxon>
        <taxon>rosids</taxon>
        <taxon>fabids</taxon>
        <taxon>Fabales</taxon>
        <taxon>Fabaceae</taxon>
        <taxon>Papilionoideae</taxon>
        <taxon>50 kb inversion clade</taxon>
        <taxon>NPAAA clade</taxon>
        <taxon>indigoferoid/millettioid clade</taxon>
        <taxon>Phaseoleae</taxon>
        <taxon>Mucuna</taxon>
    </lineage>
</organism>
<dbReference type="STRING" id="157652.A0A371HEK6"/>
<evidence type="ECO:0000313" key="3">
    <source>
        <dbReference type="Proteomes" id="UP000257109"/>
    </source>
</evidence>
<dbReference type="Pfam" id="PF08718">
    <property type="entry name" value="GLTP"/>
    <property type="match status" value="1"/>
</dbReference>
<dbReference type="SUPFAM" id="SSF110004">
    <property type="entry name" value="Glycolipid transfer protein, GLTP"/>
    <property type="match status" value="1"/>
</dbReference>
<evidence type="ECO:0000313" key="2">
    <source>
        <dbReference type="EMBL" id="RDY01219.1"/>
    </source>
</evidence>
<dbReference type="InterPro" id="IPR014830">
    <property type="entry name" value="Glycolipid_transfer_prot_dom"/>
</dbReference>
<sequence>MTSEKCCRSGLFEIKPKNVRTQFLILTSLYTTPVEILKPKASKGNTRKRSSCSKAFLLFTSCLISLTNVPLCKSLEQIVQTSYNATLSPWHGWISSIAFRVMTTSYIVTKMVQLVLAELIELVLQVAIKLVLDRSNLKLCYIKYVSRARALRRRHSTLELMGERDELD</sequence>
<reference evidence="2" key="1">
    <citation type="submission" date="2018-05" db="EMBL/GenBank/DDBJ databases">
        <title>Draft genome of Mucuna pruriens seed.</title>
        <authorList>
            <person name="Nnadi N.E."/>
            <person name="Vos R."/>
            <person name="Hasami M.H."/>
            <person name="Devisetty U.K."/>
            <person name="Aguiy J.C."/>
        </authorList>
    </citation>
    <scope>NUCLEOTIDE SEQUENCE [LARGE SCALE GENOMIC DNA]</scope>
    <source>
        <strain evidence="2">JCA_2017</strain>
    </source>
</reference>
<name>A0A371HEK6_MUCPR</name>
<accession>A0A371HEK6</accession>
<dbReference type="AlphaFoldDB" id="A0A371HEK6"/>
<dbReference type="Gene3D" id="1.10.3520.10">
    <property type="entry name" value="Glycolipid transfer protein"/>
    <property type="match status" value="1"/>
</dbReference>